<evidence type="ECO:0000256" key="1">
    <source>
        <dbReference type="RuleBase" id="RU367073"/>
    </source>
</evidence>
<keyword evidence="1" id="KW-0863">Zinc-finger</keyword>
<comment type="domain">
    <text evidence="1">The C4-type zinc finger motif is necessary both for its ER three-way tubular junction localization and formation.</text>
</comment>
<keyword evidence="5" id="KW-1185">Reference proteome</keyword>
<sequence>MVSFWPWKGEDSSPASFEKTLSNLSTKITATQLQLDKVRTRSRRIKVLWTLYLSFAYLVYAIVLILVVGYNNLGPWEWVGMAGGPVLIYVMRTLTHAYFTMRIETLEARLKDQQSERATTIQKLKDATKYDSTLELLQKYGGEKPKRAAQNHGEDEKDKNTKEVVNGRGRHSSLGPNGPPSRTTFAPPPTANIQRPPSAQGAPTSIRHPNLIPLPPSRPSSSHNPPPRHQHQPLDFTAEFAPNADDLPHTPYPQYDHNPNDTHRWYDRILDLMLGEDETAPKNRIILICQNCRLVNGQAPPGTKALPDVGLWKCMSCGSMNGEMDEGKKIMREVLGGGSGETIRPSIEVTADLSDGSGADEVGAQIKAEQDAMATGLEEQPTGPRTRSTRKSGRNKA</sequence>
<dbReference type="EMBL" id="JAQQWM010000004">
    <property type="protein sequence ID" value="KAK8067663.1"/>
    <property type="molecule type" value="Genomic_DNA"/>
</dbReference>
<keyword evidence="1" id="KW-0256">Endoplasmic reticulum</keyword>
<evidence type="ECO:0000256" key="2">
    <source>
        <dbReference type="SAM" id="MobiDB-lite"/>
    </source>
</evidence>
<dbReference type="PANTHER" id="PTHR22166">
    <property type="entry name" value="ENDOPLASMIC RETICULUM JUNCTION FORMATION PROTEIN LUNAPARK"/>
    <property type="match status" value="1"/>
</dbReference>
<evidence type="ECO:0000259" key="3">
    <source>
        <dbReference type="Pfam" id="PF10058"/>
    </source>
</evidence>
<proteinExistence type="inferred from homology"/>
<keyword evidence="1" id="KW-0862">Zinc</keyword>
<accession>A0ABR1V8Y6</accession>
<feature type="compositionally biased region" description="Polar residues" evidence="2">
    <location>
        <begin position="191"/>
        <end position="203"/>
    </location>
</feature>
<feature type="compositionally biased region" description="Basic residues" evidence="2">
    <location>
        <begin position="387"/>
        <end position="397"/>
    </location>
</feature>
<feature type="region of interest" description="Disordered" evidence="2">
    <location>
        <begin position="140"/>
        <end position="233"/>
    </location>
</feature>
<gene>
    <name evidence="4" type="ORF">PG996_006775</name>
</gene>
<evidence type="ECO:0000313" key="4">
    <source>
        <dbReference type="EMBL" id="KAK8067663.1"/>
    </source>
</evidence>
<name>A0ABR1V8Y6_9PEZI</name>
<comment type="subcellular location">
    <subcellularLocation>
        <location evidence="1">Endoplasmic reticulum membrane</location>
        <topology evidence="1">Multi-pass membrane protein</topology>
    </subcellularLocation>
</comment>
<keyword evidence="1" id="KW-0812">Transmembrane</keyword>
<protein>
    <recommendedName>
        <fullName evidence="1">Endoplasmic reticulum junction formation protein lunapark</fullName>
    </recommendedName>
</protein>
<feature type="transmembrane region" description="Helical" evidence="1">
    <location>
        <begin position="47"/>
        <end position="70"/>
    </location>
</feature>
<comment type="similarity">
    <text evidence="1">Belongs to the lunapark family.</text>
</comment>
<feature type="region of interest" description="Disordered" evidence="2">
    <location>
        <begin position="351"/>
        <end position="397"/>
    </location>
</feature>
<feature type="compositionally biased region" description="Basic and acidic residues" evidence="2">
    <location>
        <begin position="141"/>
        <end position="162"/>
    </location>
</feature>
<keyword evidence="1" id="KW-0472">Membrane</keyword>
<dbReference type="Proteomes" id="UP001446871">
    <property type="component" value="Unassembled WGS sequence"/>
</dbReference>
<feature type="domain" description="Lunapark zinc ribbon" evidence="3">
    <location>
        <begin position="265"/>
        <end position="321"/>
    </location>
</feature>
<comment type="caution">
    <text evidence="4">The sequence shown here is derived from an EMBL/GenBank/DDBJ whole genome shotgun (WGS) entry which is preliminary data.</text>
</comment>
<keyword evidence="1" id="KW-0479">Metal-binding</keyword>
<dbReference type="Pfam" id="PF10058">
    <property type="entry name" value="Zn_ribbon_10"/>
    <property type="match status" value="1"/>
</dbReference>
<keyword evidence="1" id="KW-1133">Transmembrane helix</keyword>
<feature type="transmembrane region" description="Helical" evidence="1">
    <location>
        <begin position="82"/>
        <end position="101"/>
    </location>
</feature>
<dbReference type="InterPro" id="IPR040115">
    <property type="entry name" value="Lnp"/>
</dbReference>
<dbReference type="InterPro" id="IPR019273">
    <property type="entry name" value="Lunapark_Znf"/>
</dbReference>
<dbReference type="PANTHER" id="PTHR22166:SF12">
    <property type="entry name" value="ENDOPLASMIC RETICULUM JUNCTION FORMATION PROTEIN LUNAPARK"/>
    <property type="match status" value="1"/>
</dbReference>
<comment type="function">
    <text evidence="1">Plays a role in determining ER morphology.</text>
</comment>
<evidence type="ECO:0000313" key="5">
    <source>
        <dbReference type="Proteomes" id="UP001446871"/>
    </source>
</evidence>
<organism evidence="4 5">
    <name type="scientific">Apiospora saccharicola</name>
    <dbReference type="NCBI Taxonomy" id="335842"/>
    <lineage>
        <taxon>Eukaryota</taxon>
        <taxon>Fungi</taxon>
        <taxon>Dikarya</taxon>
        <taxon>Ascomycota</taxon>
        <taxon>Pezizomycotina</taxon>
        <taxon>Sordariomycetes</taxon>
        <taxon>Xylariomycetidae</taxon>
        <taxon>Amphisphaeriales</taxon>
        <taxon>Apiosporaceae</taxon>
        <taxon>Apiospora</taxon>
    </lineage>
</organism>
<reference evidence="4 5" key="1">
    <citation type="submission" date="2023-01" db="EMBL/GenBank/DDBJ databases">
        <title>Analysis of 21 Apiospora genomes using comparative genomics revels a genus with tremendous synthesis potential of carbohydrate active enzymes and secondary metabolites.</title>
        <authorList>
            <person name="Sorensen T."/>
        </authorList>
    </citation>
    <scope>NUCLEOTIDE SEQUENCE [LARGE SCALE GENOMIC DNA]</scope>
    <source>
        <strain evidence="4 5">CBS 83171</strain>
    </source>
</reference>